<sequence length="59" mass="6809">MVIDPLKDIRPHTIAAILEFVYSSAYDIWKERESEATYYDVLDDVFSLIEEGINHSCVS</sequence>
<dbReference type="KEGG" id="pam:PANA_0389"/>
<name>D4GI26_PANAM</name>
<organism evidence="1 2">
    <name type="scientific">Pantoea ananatis (strain LMG 20103)</name>
    <dbReference type="NCBI Taxonomy" id="706191"/>
    <lineage>
        <taxon>Bacteria</taxon>
        <taxon>Pseudomonadati</taxon>
        <taxon>Pseudomonadota</taxon>
        <taxon>Gammaproteobacteria</taxon>
        <taxon>Enterobacterales</taxon>
        <taxon>Erwiniaceae</taxon>
        <taxon>Pantoea</taxon>
    </lineage>
</organism>
<evidence type="ECO:0000313" key="2">
    <source>
        <dbReference type="Proteomes" id="UP000001702"/>
    </source>
</evidence>
<dbReference type="STRING" id="706191.PANA_0389"/>
<dbReference type="AlphaFoldDB" id="D4GI26"/>
<reference evidence="1 2" key="1">
    <citation type="journal article" date="2010" name="J. Bacteriol.">
        <title>Genome sequence of Pantoea ananatis LMG20103, the causative agent of Eucalyptus blight and dieback.</title>
        <authorList>
            <person name="De Maayer P."/>
            <person name="Chan W.Y."/>
            <person name="Venter S.N."/>
            <person name="Toth I.K."/>
            <person name="Birch P.R."/>
            <person name="Joubert F."/>
            <person name="Coutinho T.A."/>
        </authorList>
    </citation>
    <scope>NUCLEOTIDE SEQUENCE [LARGE SCALE GENOMIC DNA]</scope>
    <source>
        <strain evidence="1 2">LMG 20103</strain>
    </source>
</reference>
<dbReference type="Proteomes" id="UP000001702">
    <property type="component" value="Chromosome"/>
</dbReference>
<gene>
    <name evidence="1" type="ordered locus">PANA_0389</name>
</gene>
<dbReference type="HOGENOM" id="CLU_2956347_0_0_6"/>
<keyword evidence="2" id="KW-1185">Reference proteome</keyword>
<dbReference type="EMBL" id="CP001875">
    <property type="protein sequence ID" value="ADD75556.1"/>
    <property type="molecule type" value="Genomic_DNA"/>
</dbReference>
<proteinExistence type="predicted"/>
<dbReference type="eggNOG" id="COG1309">
    <property type="taxonomic scope" value="Bacteria"/>
</dbReference>
<evidence type="ECO:0000313" key="1">
    <source>
        <dbReference type="EMBL" id="ADD75556.1"/>
    </source>
</evidence>
<accession>D4GI26</accession>
<protein>
    <submittedName>
        <fullName evidence="1">Uncharacterized protein</fullName>
    </submittedName>
</protein>